<dbReference type="Proteomes" id="UP000050378">
    <property type="component" value="Unassembled WGS sequence"/>
</dbReference>
<evidence type="ECO:0000256" key="3">
    <source>
        <dbReference type="ARBA" id="ARBA00022553"/>
    </source>
</evidence>
<reference evidence="12 14" key="1">
    <citation type="submission" date="2015-09" db="EMBL/GenBank/DDBJ databases">
        <title>Draft Genome Sequence of Pseudoalteromonas lipolytica UCD-48B.</title>
        <authorList>
            <person name="Krusor M."/>
            <person name="Coil D.A."/>
            <person name="Lang J.M."/>
            <person name="Eisen J.A."/>
            <person name="Alexiev A."/>
        </authorList>
    </citation>
    <scope>NUCLEOTIDE SEQUENCE [LARGE SCALE GENOMIC DNA]</scope>
    <source>
        <strain evidence="12 14">UCD-48B</strain>
    </source>
</reference>
<keyword evidence="6 9" id="KW-0238">DNA-binding</keyword>
<evidence type="ECO:0000256" key="4">
    <source>
        <dbReference type="ARBA" id="ARBA00023012"/>
    </source>
</evidence>
<dbReference type="GO" id="GO:0005737">
    <property type="term" value="C:cytoplasm"/>
    <property type="evidence" value="ECO:0007669"/>
    <property type="project" value="UniProtKB-SubCell"/>
</dbReference>
<keyword evidence="15" id="KW-1185">Reference proteome</keyword>
<gene>
    <name evidence="12" type="ORF">AOG27_07160</name>
    <name evidence="13" type="ORF">PQI24_03605</name>
</gene>
<dbReference type="SMART" id="SM00448">
    <property type="entry name" value="REC"/>
    <property type="match status" value="1"/>
</dbReference>
<dbReference type="PANTHER" id="PTHR45526">
    <property type="entry name" value="TRANSCRIPTIONAL REGULATORY PROTEIN DPIA"/>
    <property type="match status" value="1"/>
</dbReference>
<evidence type="ECO:0000259" key="11">
    <source>
        <dbReference type="PROSITE" id="PS50110"/>
    </source>
</evidence>
<dbReference type="Proteomes" id="UP001377972">
    <property type="component" value="Unassembled WGS sequence"/>
</dbReference>
<evidence type="ECO:0000256" key="8">
    <source>
        <dbReference type="ARBA" id="ARBA00023163"/>
    </source>
</evidence>
<evidence type="ECO:0000256" key="6">
    <source>
        <dbReference type="ARBA" id="ARBA00023125"/>
    </source>
</evidence>
<dbReference type="RefSeq" id="WP_054552333.1">
    <property type="nucleotide sequence ID" value="NZ_JAQPZS010000002.1"/>
</dbReference>
<accession>A0A0P7DWL9</accession>
<dbReference type="AlphaFoldDB" id="A0A0P7DWL9"/>
<dbReference type="EMBL" id="JAQPZS010000002">
    <property type="protein sequence ID" value="MEJ6495099.1"/>
    <property type="molecule type" value="Genomic_DNA"/>
</dbReference>
<dbReference type="PATRIC" id="fig|570156.3.peg.2487"/>
<dbReference type="STRING" id="570156.AOG27_07160"/>
<reference evidence="13 15" key="2">
    <citation type="submission" date="2023-01" db="EMBL/GenBank/DDBJ databases">
        <title>Trichodesmium-associated heterotrophic epibiont bacteria.</title>
        <authorList>
            <person name="Cleveland C.S."/>
            <person name="Webb E.A."/>
        </authorList>
    </citation>
    <scope>NUCLEOTIDE SEQUENCE [LARGE SCALE GENOMIC DNA]</scope>
    <source>
        <strain evidence="13 15">USCH2</strain>
    </source>
</reference>
<organism evidence="12 14">
    <name type="scientific">Pseudoalteromonas lipolytica</name>
    <dbReference type="NCBI Taxonomy" id="570156"/>
    <lineage>
        <taxon>Bacteria</taxon>
        <taxon>Pseudomonadati</taxon>
        <taxon>Pseudomonadota</taxon>
        <taxon>Gammaproteobacteria</taxon>
        <taxon>Alteromonadales</taxon>
        <taxon>Pseudoalteromonadaceae</taxon>
        <taxon>Pseudoalteromonas</taxon>
    </lineage>
</organism>
<dbReference type="Gene3D" id="3.40.50.2300">
    <property type="match status" value="1"/>
</dbReference>
<dbReference type="GO" id="GO:0003677">
    <property type="term" value="F:DNA binding"/>
    <property type="evidence" value="ECO:0007669"/>
    <property type="project" value="UniProtKB-KW"/>
</dbReference>
<feature type="domain" description="Response regulatory" evidence="11">
    <location>
        <begin position="4"/>
        <end position="135"/>
    </location>
</feature>
<proteinExistence type="predicted"/>
<keyword evidence="5 9" id="KW-0805">Transcription regulation</keyword>
<sequence length="242" mass="26602">MTYSVVIVEDEVEVAQLLAQYLLLPHGVAGQQGARQTLRQGQYQVVGIAGNLATAKALLSAINADLILLDIHLPDGNGLDLLNELRREEMKSEVMLLTAAKEVETLEKAMQLGACDFLVKPLMLNRLDQALARFEARQQCLSDADEVTQSMVDTLFGSQEQLKAPVRLPKGVDQLTLQKILKAFKANIGTAFTAQQMGDLVGVSRSTARRYLEYLLEAEQVSADQSYGSIGRPERCYKMTSS</sequence>
<dbReference type="InterPro" id="IPR048714">
    <property type="entry name" value="DpiA-like_HTH"/>
</dbReference>
<dbReference type="SUPFAM" id="SSF52172">
    <property type="entry name" value="CheY-like"/>
    <property type="match status" value="1"/>
</dbReference>
<dbReference type="InterPro" id="IPR051271">
    <property type="entry name" value="2C-system_Tx_regulators"/>
</dbReference>
<dbReference type="InterPro" id="IPR024187">
    <property type="entry name" value="Sig_transdc_resp-reg_cit/mal"/>
</dbReference>
<evidence type="ECO:0000256" key="7">
    <source>
        <dbReference type="ARBA" id="ARBA00023159"/>
    </source>
</evidence>
<evidence type="ECO:0000256" key="5">
    <source>
        <dbReference type="ARBA" id="ARBA00023015"/>
    </source>
</evidence>
<name>A0A0P7DWL9_9GAMM</name>
<keyword evidence="2 9" id="KW-0963">Cytoplasm</keyword>
<dbReference type="PANTHER" id="PTHR45526:SF1">
    <property type="entry name" value="TRANSCRIPTIONAL REGULATORY PROTEIN DCUR-RELATED"/>
    <property type="match status" value="1"/>
</dbReference>
<keyword evidence="7 9" id="KW-0010">Activator</keyword>
<evidence type="ECO:0000313" key="14">
    <source>
        <dbReference type="Proteomes" id="UP000050378"/>
    </source>
</evidence>
<dbReference type="Pfam" id="PF20714">
    <property type="entry name" value="HTH_64"/>
    <property type="match status" value="1"/>
</dbReference>
<dbReference type="GO" id="GO:0000156">
    <property type="term" value="F:phosphorelay response regulator activity"/>
    <property type="evidence" value="ECO:0007669"/>
    <property type="project" value="TreeGrafter"/>
</dbReference>
<evidence type="ECO:0000313" key="12">
    <source>
        <dbReference type="EMBL" id="KPM84074.1"/>
    </source>
</evidence>
<dbReference type="GO" id="GO:0003700">
    <property type="term" value="F:DNA-binding transcription factor activity"/>
    <property type="evidence" value="ECO:0007669"/>
    <property type="project" value="InterPro"/>
</dbReference>
<dbReference type="InterPro" id="IPR001789">
    <property type="entry name" value="Sig_transdc_resp-reg_receiver"/>
</dbReference>
<evidence type="ECO:0000313" key="15">
    <source>
        <dbReference type="Proteomes" id="UP001377972"/>
    </source>
</evidence>
<keyword evidence="4 9" id="KW-0902">Two-component regulatory system</keyword>
<evidence type="ECO:0000313" key="13">
    <source>
        <dbReference type="EMBL" id="MEJ6495099.1"/>
    </source>
</evidence>
<dbReference type="GeneID" id="29845947"/>
<comment type="caution">
    <text evidence="12">The sequence shown here is derived from an EMBL/GenBank/DDBJ whole genome shotgun (WGS) entry which is preliminary data.</text>
</comment>
<dbReference type="PROSITE" id="PS50110">
    <property type="entry name" value="RESPONSE_REGULATORY"/>
    <property type="match status" value="1"/>
</dbReference>
<keyword evidence="3 10" id="KW-0597">Phosphoprotein</keyword>
<evidence type="ECO:0000256" key="1">
    <source>
        <dbReference type="ARBA" id="ARBA00004496"/>
    </source>
</evidence>
<feature type="modified residue" description="4-aspartylphosphate" evidence="10">
    <location>
        <position position="70"/>
    </location>
</feature>
<comment type="subcellular location">
    <subcellularLocation>
        <location evidence="1 9">Cytoplasm</location>
    </subcellularLocation>
</comment>
<evidence type="ECO:0000256" key="9">
    <source>
        <dbReference type="PIRNR" id="PIRNR006171"/>
    </source>
</evidence>
<keyword evidence="8 9" id="KW-0804">Transcription</keyword>
<dbReference type="InterPro" id="IPR011006">
    <property type="entry name" value="CheY-like_superfamily"/>
</dbReference>
<evidence type="ECO:0000256" key="10">
    <source>
        <dbReference type="PROSITE-ProRule" id="PRU00169"/>
    </source>
</evidence>
<dbReference type="Pfam" id="PF00072">
    <property type="entry name" value="Response_reg"/>
    <property type="match status" value="1"/>
</dbReference>
<evidence type="ECO:0000256" key="2">
    <source>
        <dbReference type="ARBA" id="ARBA00022490"/>
    </source>
</evidence>
<dbReference type="OrthoDB" id="9802426at2"/>
<protein>
    <recommendedName>
        <fullName evidence="9">Transcriptional regulatory protein</fullName>
    </recommendedName>
</protein>
<dbReference type="PIRSF" id="PIRSF006171">
    <property type="entry name" value="RR_citrat_malat"/>
    <property type="match status" value="1"/>
</dbReference>
<dbReference type="EMBL" id="LJTC01000004">
    <property type="protein sequence ID" value="KPM84074.1"/>
    <property type="molecule type" value="Genomic_DNA"/>
</dbReference>